<dbReference type="InterPro" id="IPR029044">
    <property type="entry name" value="Nucleotide-diphossugar_trans"/>
</dbReference>
<comment type="pathway">
    <text evidence="3">Sphingolipid metabolism.</text>
</comment>
<dbReference type="GO" id="GO:0016757">
    <property type="term" value="F:glycosyltransferase activity"/>
    <property type="evidence" value="ECO:0007669"/>
    <property type="project" value="UniProtKB-KW"/>
</dbReference>
<evidence type="ECO:0000256" key="7">
    <source>
        <dbReference type="ARBA" id="ARBA00022989"/>
    </source>
</evidence>
<keyword evidence="4" id="KW-0328">Glycosyltransferase</keyword>
<gene>
    <name evidence="10" type="ORF">H8E19_03550</name>
</gene>
<feature type="transmembrane region" description="Helical" evidence="9">
    <location>
        <begin position="300"/>
        <end position="322"/>
    </location>
</feature>
<evidence type="ECO:0000256" key="8">
    <source>
        <dbReference type="ARBA" id="ARBA00023136"/>
    </source>
</evidence>
<evidence type="ECO:0000256" key="1">
    <source>
        <dbReference type="ARBA" id="ARBA00004141"/>
    </source>
</evidence>
<dbReference type="GO" id="GO:0016020">
    <property type="term" value="C:membrane"/>
    <property type="evidence" value="ECO:0007669"/>
    <property type="project" value="UniProtKB-SubCell"/>
</dbReference>
<keyword evidence="8 9" id="KW-0472">Membrane</keyword>
<feature type="transmembrane region" description="Helical" evidence="9">
    <location>
        <begin position="156"/>
        <end position="181"/>
    </location>
</feature>
<accession>A0A8J6MYK7</accession>
<keyword evidence="7 9" id="KW-1133">Transmembrane helix</keyword>
<dbReference type="PANTHER" id="PTHR43646">
    <property type="entry name" value="GLYCOSYLTRANSFERASE"/>
    <property type="match status" value="1"/>
</dbReference>
<dbReference type="AlphaFoldDB" id="A0A8J6MYK7"/>
<evidence type="ECO:0000256" key="6">
    <source>
        <dbReference type="ARBA" id="ARBA00022692"/>
    </source>
</evidence>
<dbReference type="SUPFAM" id="SSF53448">
    <property type="entry name" value="Nucleotide-diphospho-sugar transferases"/>
    <property type="match status" value="1"/>
</dbReference>
<dbReference type="Gene3D" id="3.90.550.10">
    <property type="entry name" value="Spore Coat Polysaccharide Biosynthesis Protein SpsA, Chain A"/>
    <property type="match status" value="1"/>
</dbReference>
<evidence type="ECO:0000313" key="10">
    <source>
        <dbReference type="EMBL" id="MBC8176456.1"/>
    </source>
</evidence>
<dbReference type="EMBL" id="JACNJD010000137">
    <property type="protein sequence ID" value="MBC8176456.1"/>
    <property type="molecule type" value="Genomic_DNA"/>
</dbReference>
<sequence>MNLTSLAIAGACIWITILLLPWRPWATSESLDAAPDSSEDDLSDITVLIPARNEAGVIETTLSGLKSQRSGLNIILVDDQSVDNTTRVAEASAGKDLRVVSGTPPQSGWSGKLWALEQGLRQVDTELLLLLDADIELKPGIIQALRKKMREDGLQLISLMVTLRMVSFWERLLMPAFIYFFKMLYPFLLSNSKFPFVAAAAGGCILVKTEAIREIGGFGALRNELIDDCALAKRVKSSGHRIWIGLSHSACSLRPYDDLKTIWNMVARTAFNQLRYSVLLLFLCTAIMIIIFWLPVAGLFFPSTMAKIISVFALCAMALSYFPTLKFYGLTKTWALCLPAIGTLYLAMTWTSAIRFWQGKGTEWKGRSYTSRQRPRGG</sequence>
<comment type="caution">
    <text evidence="10">The sequence shown here is derived from an EMBL/GenBank/DDBJ whole genome shotgun (WGS) entry which is preliminary data.</text>
</comment>
<feature type="transmembrane region" description="Helical" evidence="9">
    <location>
        <begin position="274"/>
        <end position="294"/>
    </location>
</feature>
<feature type="transmembrane region" description="Helical" evidence="9">
    <location>
        <begin position="6"/>
        <end position="22"/>
    </location>
</feature>
<organism evidence="10 11">
    <name type="scientific">Candidatus Desulfacyla euxinica</name>
    <dbReference type="NCBI Taxonomy" id="2841693"/>
    <lineage>
        <taxon>Bacteria</taxon>
        <taxon>Deltaproteobacteria</taxon>
        <taxon>Candidatus Desulfacyla</taxon>
    </lineage>
</organism>
<evidence type="ECO:0000313" key="11">
    <source>
        <dbReference type="Proteomes" id="UP000650524"/>
    </source>
</evidence>
<feature type="transmembrane region" description="Helical" evidence="9">
    <location>
        <begin position="334"/>
        <end position="357"/>
    </location>
</feature>
<comment type="subcellular location">
    <subcellularLocation>
        <location evidence="1">Membrane</location>
        <topology evidence="1">Multi-pass membrane protein</topology>
    </subcellularLocation>
</comment>
<evidence type="ECO:0000256" key="9">
    <source>
        <dbReference type="SAM" id="Phobius"/>
    </source>
</evidence>
<evidence type="ECO:0000256" key="5">
    <source>
        <dbReference type="ARBA" id="ARBA00022679"/>
    </source>
</evidence>
<evidence type="ECO:0000256" key="2">
    <source>
        <dbReference type="ARBA" id="ARBA00004760"/>
    </source>
</evidence>
<comment type="pathway">
    <text evidence="2">Lipid metabolism; sphingolipid metabolism.</text>
</comment>
<dbReference type="CDD" id="cd06423">
    <property type="entry name" value="CESA_like"/>
    <property type="match status" value="1"/>
</dbReference>
<proteinExistence type="predicted"/>
<evidence type="ECO:0000256" key="4">
    <source>
        <dbReference type="ARBA" id="ARBA00022676"/>
    </source>
</evidence>
<dbReference type="PANTHER" id="PTHR43646:SF3">
    <property type="entry name" value="SLR1566 PROTEIN"/>
    <property type="match status" value="1"/>
</dbReference>
<dbReference type="InterPro" id="IPR025993">
    <property type="entry name" value="Ceramide_glucosylTrfase"/>
</dbReference>
<dbReference type="NCBIfam" id="TIGR03469">
    <property type="entry name" value="HpnB"/>
    <property type="match status" value="1"/>
</dbReference>
<protein>
    <submittedName>
        <fullName evidence="10">Glycosyltransferase</fullName>
    </submittedName>
</protein>
<name>A0A8J6MYK7_9DELT</name>
<reference evidence="10 11" key="1">
    <citation type="submission" date="2020-08" db="EMBL/GenBank/DDBJ databases">
        <title>Bridging the membrane lipid divide: bacteria of the FCB group superphylum have the potential to synthesize archaeal ether lipids.</title>
        <authorList>
            <person name="Villanueva L."/>
            <person name="Von Meijenfeldt F.A.B."/>
            <person name="Westbye A.B."/>
            <person name="Yadav S."/>
            <person name="Hopmans E.C."/>
            <person name="Dutilh B.E."/>
            <person name="Sinninghe Damste J.S."/>
        </authorList>
    </citation>
    <scope>NUCLEOTIDE SEQUENCE [LARGE SCALE GENOMIC DNA]</scope>
    <source>
        <strain evidence="10">NIOZ-UU27</strain>
    </source>
</reference>
<dbReference type="Proteomes" id="UP000650524">
    <property type="component" value="Unassembled WGS sequence"/>
</dbReference>
<dbReference type="InterPro" id="IPR017832">
    <property type="entry name" value="Glyco_trans_2_hopen-assoc_HpnB"/>
</dbReference>
<dbReference type="Pfam" id="PF13506">
    <property type="entry name" value="Glyco_transf_21"/>
    <property type="match status" value="1"/>
</dbReference>
<evidence type="ECO:0000256" key="3">
    <source>
        <dbReference type="ARBA" id="ARBA00004991"/>
    </source>
</evidence>
<keyword evidence="6 9" id="KW-0812">Transmembrane</keyword>
<keyword evidence="5" id="KW-0808">Transferase</keyword>